<comment type="caution">
    <text evidence="1">The sequence shown here is derived from an EMBL/GenBank/DDBJ whole genome shotgun (WGS) entry which is preliminary data.</text>
</comment>
<dbReference type="InterPro" id="IPR013783">
    <property type="entry name" value="Ig-like_fold"/>
</dbReference>
<gene>
    <name evidence="1" type="ORF">DTL42_20110</name>
</gene>
<organism evidence="1 2">
    <name type="scientific">Bremerella cremea</name>
    <dbReference type="NCBI Taxonomy" id="1031537"/>
    <lineage>
        <taxon>Bacteria</taxon>
        <taxon>Pseudomonadati</taxon>
        <taxon>Planctomycetota</taxon>
        <taxon>Planctomycetia</taxon>
        <taxon>Pirellulales</taxon>
        <taxon>Pirellulaceae</taxon>
        <taxon>Bremerella</taxon>
    </lineage>
</organism>
<dbReference type="Pfam" id="PF00404">
    <property type="entry name" value="Dockerin_1"/>
    <property type="match status" value="1"/>
</dbReference>
<evidence type="ECO:0000313" key="1">
    <source>
        <dbReference type="EMBL" id="RCS42137.1"/>
    </source>
</evidence>
<protein>
    <submittedName>
        <fullName evidence="1">Uncharacterized protein</fullName>
    </submittedName>
</protein>
<dbReference type="Proteomes" id="UP000253562">
    <property type="component" value="Unassembled WGS sequence"/>
</dbReference>
<dbReference type="InterPro" id="IPR018247">
    <property type="entry name" value="EF_Hand_1_Ca_BS"/>
</dbReference>
<dbReference type="GO" id="GO:0000272">
    <property type="term" value="P:polysaccharide catabolic process"/>
    <property type="evidence" value="ECO:0007669"/>
    <property type="project" value="InterPro"/>
</dbReference>
<sequence length="892" mass="95935">MEQLEARLPLSSVPWGAQDLDTGEFMLGDVAVSVVFFESTGSGINNTENWTESHRSEVKQRIEEAMQWWEDMLAQESSVHQLNFDIDYTYADNPVPIGMEPISQAATSFETWAGTFLDYVGADRTNEIDNDVRRFNNQQRIDHNANWAFTIFVINAENDSDGLFAPGSVRGAFSIAGGAFMAIPSERPASTIAHETSHQFWAMDEYAASGDYTDTRGYYNTQNTNAKDGNPNPGSIVTSLLGDSAALTTAYANHTSSPSSLASIGWQDSDGDGLFDVFDVPMEFSASSAYDPATNQLRIVGHGSIGVLPNMNSWGLQNSLTTNRISHVEYRVDGGDWQTGPVIDDYTADLDFTLQLPTGQHEVEVRLVDATGMIESSVLTASTSHIDSLDVHGFTGYVTYDSNSNGSYDPGETGLAGWQVVVTDAQGNPIVSQTIIEPDDYDQGHIFYDPIYGVRLSAFGGEIDPGLADVSSRNSSLSSTGSRGFYNYSGNSWSNLWSEQRQLRMDFATPVSRVSIDAIAQLDGDRGILELYDADDNLLGRYTTSVLAAGTSETMLVELDSAVASYAIARGHLNNTDDPHRQPLLVGLDNLQIGRPNTATTNALGAFTLPFDVIGDYRLKVAPGNGQQAFFADIAGTNVSLTPQAGTQRSSFSVSIAETSWHNPIVRADLNHDGLVDDSDINLVLSELQSPAFTAGSATSSRLLVATHSNGDPYLDVNGDGRFDKLDLLSVIDAKTLQDIDLSSLAGEPDFVYVFTPSGTSTSLGVSPITEAEPSSASLTTPTDVFSSDVATVSHLASTRSNEITWSPVALPTSGLAQIARVSTSRESKPVPREFLTSVAPTLAMGLQNAALFDAIASDQDEDESSADRSKRAADEFFADLADSALIEPNAL</sequence>
<evidence type="ECO:0000313" key="2">
    <source>
        <dbReference type="Proteomes" id="UP000253562"/>
    </source>
</evidence>
<dbReference type="PROSITE" id="PS00018">
    <property type="entry name" value="EF_HAND_1"/>
    <property type="match status" value="1"/>
</dbReference>
<dbReference type="InterPro" id="IPR002105">
    <property type="entry name" value="Dockerin_1_rpt"/>
</dbReference>
<dbReference type="GO" id="GO:0004553">
    <property type="term" value="F:hydrolase activity, hydrolyzing O-glycosyl compounds"/>
    <property type="evidence" value="ECO:0007669"/>
    <property type="project" value="InterPro"/>
</dbReference>
<dbReference type="Gene3D" id="2.60.40.10">
    <property type="entry name" value="Immunoglobulins"/>
    <property type="match status" value="1"/>
</dbReference>
<proteinExistence type="predicted"/>
<name>A0A368KLR9_9BACT</name>
<accession>A0A368KLR9</accession>
<dbReference type="EMBL" id="QPEX01000044">
    <property type="protein sequence ID" value="RCS42137.1"/>
    <property type="molecule type" value="Genomic_DNA"/>
</dbReference>
<reference evidence="1 2" key="1">
    <citation type="submission" date="2018-07" db="EMBL/GenBank/DDBJ databases">
        <title>Comparative genomes isolates from brazilian mangrove.</title>
        <authorList>
            <person name="De Araujo J.E."/>
            <person name="Taketani R.G."/>
            <person name="Silva M.C.P."/>
            <person name="Lourenco M.V."/>
            <person name="Oliveira V.M."/>
            <person name="Andreote F.D."/>
        </authorList>
    </citation>
    <scope>NUCLEOTIDE SEQUENCE [LARGE SCALE GENOMIC DNA]</scope>
    <source>
        <strain evidence="1 2">HEX PRIS-MGV</strain>
    </source>
</reference>
<dbReference type="AlphaFoldDB" id="A0A368KLR9"/>